<name>A0AAV3Z6P7_9GAST</name>
<dbReference type="Proteomes" id="UP000735302">
    <property type="component" value="Unassembled WGS sequence"/>
</dbReference>
<reference evidence="1 2" key="1">
    <citation type="journal article" date="2021" name="Elife">
        <title>Chloroplast acquisition without the gene transfer in kleptoplastic sea slugs, Plakobranchus ocellatus.</title>
        <authorList>
            <person name="Maeda T."/>
            <person name="Takahashi S."/>
            <person name="Yoshida T."/>
            <person name="Shimamura S."/>
            <person name="Takaki Y."/>
            <person name="Nagai Y."/>
            <person name="Toyoda A."/>
            <person name="Suzuki Y."/>
            <person name="Arimoto A."/>
            <person name="Ishii H."/>
            <person name="Satoh N."/>
            <person name="Nishiyama T."/>
            <person name="Hasebe M."/>
            <person name="Maruyama T."/>
            <person name="Minagawa J."/>
            <person name="Obokata J."/>
            <person name="Shigenobu S."/>
        </authorList>
    </citation>
    <scope>NUCLEOTIDE SEQUENCE [LARGE SCALE GENOMIC DNA]</scope>
</reference>
<gene>
    <name evidence="1" type="ORF">PoB_001616900</name>
</gene>
<organism evidence="1 2">
    <name type="scientific">Plakobranchus ocellatus</name>
    <dbReference type="NCBI Taxonomy" id="259542"/>
    <lineage>
        <taxon>Eukaryota</taxon>
        <taxon>Metazoa</taxon>
        <taxon>Spiralia</taxon>
        <taxon>Lophotrochozoa</taxon>
        <taxon>Mollusca</taxon>
        <taxon>Gastropoda</taxon>
        <taxon>Heterobranchia</taxon>
        <taxon>Euthyneura</taxon>
        <taxon>Panpulmonata</taxon>
        <taxon>Sacoglossa</taxon>
        <taxon>Placobranchoidea</taxon>
        <taxon>Plakobranchidae</taxon>
        <taxon>Plakobranchus</taxon>
    </lineage>
</organism>
<protein>
    <submittedName>
        <fullName evidence="1">Uncharacterized protein</fullName>
    </submittedName>
</protein>
<comment type="caution">
    <text evidence="1">The sequence shown here is derived from an EMBL/GenBank/DDBJ whole genome shotgun (WGS) entry which is preliminary data.</text>
</comment>
<sequence length="135" mass="15512">MGEETLKLPHYRLLSPLSKFSRQRIRQNECGSKHFARSLPEELFSEYETRFRRLLSNFSGFRQPEEIEQHYTCRTVVHRSQKAPFLLTAHTDQKTVTVSACLRVLMDVGRLLQVVVAMTSKGYPVLITGGGAIWT</sequence>
<evidence type="ECO:0000313" key="1">
    <source>
        <dbReference type="EMBL" id="GFN89663.1"/>
    </source>
</evidence>
<dbReference type="AlphaFoldDB" id="A0AAV3Z6P7"/>
<evidence type="ECO:0000313" key="2">
    <source>
        <dbReference type="Proteomes" id="UP000735302"/>
    </source>
</evidence>
<dbReference type="EMBL" id="BLXT01001947">
    <property type="protein sequence ID" value="GFN89663.1"/>
    <property type="molecule type" value="Genomic_DNA"/>
</dbReference>
<proteinExistence type="predicted"/>
<accession>A0AAV3Z6P7</accession>
<keyword evidence="2" id="KW-1185">Reference proteome</keyword>